<keyword evidence="1" id="KW-0812">Transmembrane</keyword>
<dbReference type="Proteomes" id="UP001497623">
    <property type="component" value="Unassembled WGS sequence"/>
</dbReference>
<keyword evidence="3" id="KW-1185">Reference proteome</keyword>
<feature type="non-terminal residue" evidence="2">
    <location>
        <position position="120"/>
    </location>
</feature>
<proteinExistence type="predicted"/>
<accession>A0AAV2RF31</accession>
<feature type="non-terminal residue" evidence="2">
    <location>
        <position position="1"/>
    </location>
</feature>
<dbReference type="EMBL" id="CAXKWB010020868">
    <property type="protein sequence ID" value="CAL4122829.1"/>
    <property type="molecule type" value="Genomic_DNA"/>
</dbReference>
<keyword evidence="1" id="KW-1133">Transmembrane helix</keyword>
<evidence type="ECO:0000256" key="1">
    <source>
        <dbReference type="SAM" id="Phobius"/>
    </source>
</evidence>
<gene>
    <name evidence="2" type="ORF">MNOR_LOCUS23551</name>
</gene>
<reference evidence="2 3" key="1">
    <citation type="submission" date="2024-05" db="EMBL/GenBank/DDBJ databases">
        <authorList>
            <person name="Wallberg A."/>
        </authorList>
    </citation>
    <scope>NUCLEOTIDE SEQUENCE [LARGE SCALE GENOMIC DNA]</scope>
</reference>
<dbReference type="AlphaFoldDB" id="A0AAV2RF31"/>
<keyword evidence="1" id="KW-0472">Membrane</keyword>
<feature type="transmembrane region" description="Helical" evidence="1">
    <location>
        <begin position="91"/>
        <end position="114"/>
    </location>
</feature>
<protein>
    <submittedName>
        <fullName evidence="2">Uncharacterized protein</fullName>
    </submittedName>
</protein>
<name>A0AAV2RF31_MEGNR</name>
<evidence type="ECO:0000313" key="2">
    <source>
        <dbReference type="EMBL" id="CAL4122829.1"/>
    </source>
</evidence>
<sequence>ENGRRLCTLQQMEEALSSSPVGFGLPRNSPLAELINRRIDSFREAYLINKLIKEGYPPEISKENYACMYPSTFASSSEPQVFRLQQMGGIFVMWFVGLVLACFIFLGELINYSYAGNHVT</sequence>
<organism evidence="2 3">
    <name type="scientific">Meganyctiphanes norvegica</name>
    <name type="common">Northern krill</name>
    <name type="synonym">Thysanopoda norvegica</name>
    <dbReference type="NCBI Taxonomy" id="48144"/>
    <lineage>
        <taxon>Eukaryota</taxon>
        <taxon>Metazoa</taxon>
        <taxon>Ecdysozoa</taxon>
        <taxon>Arthropoda</taxon>
        <taxon>Crustacea</taxon>
        <taxon>Multicrustacea</taxon>
        <taxon>Malacostraca</taxon>
        <taxon>Eumalacostraca</taxon>
        <taxon>Eucarida</taxon>
        <taxon>Euphausiacea</taxon>
        <taxon>Euphausiidae</taxon>
        <taxon>Meganyctiphanes</taxon>
    </lineage>
</organism>
<comment type="caution">
    <text evidence="2">The sequence shown here is derived from an EMBL/GenBank/DDBJ whole genome shotgun (WGS) entry which is preliminary data.</text>
</comment>
<evidence type="ECO:0000313" key="3">
    <source>
        <dbReference type="Proteomes" id="UP001497623"/>
    </source>
</evidence>